<name>W1PQF8_AMBTC</name>
<dbReference type="eggNOG" id="ENOG502SDBV">
    <property type="taxonomic scope" value="Eukaryota"/>
</dbReference>
<sequence>MGDLLGSPCVAPLFVAAANSLSAPNAGYRAFDAIFFGMGCQLRFRHWERKVMPARSHGAFLRTMGPARAVTVGRGHMRPHGPRVVRRPRRRSPYIREPSGRGVLASEPMPGGHQCRDIMSFLASPLHEGCGHTSTNAPDPIRTPKLSVLGQE</sequence>
<dbReference type="Gramene" id="ERN12257">
    <property type="protein sequence ID" value="ERN12257"/>
    <property type="gene ID" value="AMTR_s00034p00229600"/>
</dbReference>
<reference evidence="3" key="1">
    <citation type="journal article" date="2013" name="Science">
        <title>The Amborella genome and the evolution of flowering plants.</title>
        <authorList>
            <consortium name="Amborella Genome Project"/>
        </authorList>
    </citation>
    <scope>NUCLEOTIDE SEQUENCE [LARGE SCALE GENOMIC DNA]</scope>
</reference>
<evidence type="ECO:0000256" key="1">
    <source>
        <dbReference type="SAM" id="MobiDB-lite"/>
    </source>
</evidence>
<evidence type="ECO:0000313" key="3">
    <source>
        <dbReference type="Proteomes" id="UP000017836"/>
    </source>
</evidence>
<protein>
    <submittedName>
        <fullName evidence="2">Uncharacterized protein</fullName>
    </submittedName>
</protein>
<evidence type="ECO:0000313" key="2">
    <source>
        <dbReference type="EMBL" id="ERN12257.1"/>
    </source>
</evidence>
<accession>W1PQF8</accession>
<dbReference type="HOGENOM" id="CLU_1724763_0_0_1"/>
<proteinExistence type="predicted"/>
<dbReference type="EMBL" id="KI392616">
    <property type="protein sequence ID" value="ERN12257.1"/>
    <property type="molecule type" value="Genomic_DNA"/>
</dbReference>
<organism evidence="2 3">
    <name type="scientific">Amborella trichopoda</name>
    <dbReference type="NCBI Taxonomy" id="13333"/>
    <lineage>
        <taxon>Eukaryota</taxon>
        <taxon>Viridiplantae</taxon>
        <taxon>Streptophyta</taxon>
        <taxon>Embryophyta</taxon>
        <taxon>Tracheophyta</taxon>
        <taxon>Spermatophyta</taxon>
        <taxon>Magnoliopsida</taxon>
        <taxon>Amborellales</taxon>
        <taxon>Amborellaceae</taxon>
        <taxon>Amborella</taxon>
    </lineage>
</organism>
<gene>
    <name evidence="2" type="ORF">AMTR_s00034p00229600</name>
</gene>
<keyword evidence="3" id="KW-1185">Reference proteome</keyword>
<dbReference type="Proteomes" id="UP000017836">
    <property type="component" value="Unassembled WGS sequence"/>
</dbReference>
<dbReference type="AlphaFoldDB" id="W1PQF8"/>
<feature type="region of interest" description="Disordered" evidence="1">
    <location>
        <begin position="130"/>
        <end position="152"/>
    </location>
</feature>